<sequence length="340" mass="36872">MEIESMMGESEPDIEATSDPAELYTLTAPSGLSVAWLAYGATLQSVRLPDGTHILARLNDPSNYTEAHPYIGPMIGRVANRISGASFAIDGTPYTVPANEAGHALHGGPEGFDRVVWDVAREGDELVFRHTSPDGHQGYPGNLDVTLRTRLSDRELRLQIIAITDAPTPVSLTHHGYWNPASLFGRPIDQLRLTSSADRYTVTDEALIPTGEIAPVDGTPFDFREMRAIGPTSMDVNLLVPGEGLRKMARLTDGVTTITLLSDYPGLQVFTGETLAGVGGMAARAGLALEPQYSPDSINRPVEGEDTILRPGEVYRHTIIYRFDGPDFETNPNEFESDAP</sequence>
<dbReference type="EMBL" id="BSNK01000001">
    <property type="protein sequence ID" value="GLQ22242.1"/>
    <property type="molecule type" value="Genomic_DNA"/>
</dbReference>
<dbReference type="InterPro" id="IPR011013">
    <property type="entry name" value="Gal_mutarotase_sf_dom"/>
</dbReference>
<dbReference type="InterPro" id="IPR047215">
    <property type="entry name" value="Galactose_mutarotase-like"/>
</dbReference>
<evidence type="ECO:0000256" key="3">
    <source>
        <dbReference type="ARBA" id="ARBA00023277"/>
    </source>
</evidence>
<evidence type="ECO:0000256" key="1">
    <source>
        <dbReference type="ARBA" id="ARBA00006206"/>
    </source>
</evidence>
<evidence type="ECO:0000313" key="4">
    <source>
        <dbReference type="EMBL" id="GLQ22242.1"/>
    </source>
</evidence>
<organism evidence="4 5">
    <name type="scientific">Algimonas ampicilliniresistens</name>
    <dbReference type="NCBI Taxonomy" id="1298735"/>
    <lineage>
        <taxon>Bacteria</taxon>
        <taxon>Pseudomonadati</taxon>
        <taxon>Pseudomonadota</taxon>
        <taxon>Alphaproteobacteria</taxon>
        <taxon>Maricaulales</taxon>
        <taxon>Robiginitomaculaceae</taxon>
        <taxon>Algimonas</taxon>
    </lineage>
</organism>
<dbReference type="Pfam" id="PF01263">
    <property type="entry name" value="Aldose_epim"/>
    <property type="match status" value="1"/>
</dbReference>
<dbReference type="PANTHER" id="PTHR10091">
    <property type="entry name" value="ALDOSE-1-EPIMERASE"/>
    <property type="match status" value="1"/>
</dbReference>
<dbReference type="InterPro" id="IPR008183">
    <property type="entry name" value="Aldose_1/G6P_1-epimerase"/>
</dbReference>
<dbReference type="Gene3D" id="2.70.98.10">
    <property type="match status" value="1"/>
</dbReference>
<proteinExistence type="inferred from homology"/>
<accession>A0ABQ5V577</accession>
<reference evidence="4" key="1">
    <citation type="journal article" date="2014" name="Int. J. Syst. Evol. Microbiol.">
        <title>Complete genome of a new Firmicutes species belonging to the dominant human colonic microbiota ('Ruminococcus bicirculans') reveals two chromosomes and a selective capacity to utilize plant glucans.</title>
        <authorList>
            <consortium name="NISC Comparative Sequencing Program"/>
            <person name="Wegmann U."/>
            <person name="Louis P."/>
            <person name="Goesmann A."/>
            <person name="Henrissat B."/>
            <person name="Duncan S.H."/>
            <person name="Flint H.J."/>
        </authorList>
    </citation>
    <scope>NUCLEOTIDE SEQUENCE</scope>
    <source>
        <strain evidence="4">NBRC 108219</strain>
    </source>
</reference>
<comment type="similarity">
    <text evidence="1">Belongs to the aldose epimerase family.</text>
</comment>
<dbReference type="SUPFAM" id="SSF74650">
    <property type="entry name" value="Galactose mutarotase-like"/>
    <property type="match status" value="1"/>
</dbReference>
<dbReference type="PANTHER" id="PTHR10091:SF0">
    <property type="entry name" value="GALACTOSE MUTAROTASE"/>
    <property type="match status" value="1"/>
</dbReference>
<gene>
    <name evidence="4" type="primary">galM</name>
    <name evidence="4" type="ORF">GCM10007853_01160</name>
</gene>
<protein>
    <submittedName>
        <fullName evidence="4">Aldose 1-epimerase</fullName>
    </submittedName>
</protein>
<dbReference type="Proteomes" id="UP001161391">
    <property type="component" value="Unassembled WGS sequence"/>
</dbReference>
<evidence type="ECO:0000313" key="5">
    <source>
        <dbReference type="Proteomes" id="UP001161391"/>
    </source>
</evidence>
<keyword evidence="2" id="KW-0413">Isomerase</keyword>
<evidence type="ECO:0000256" key="2">
    <source>
        <dbReference type="ARBA" id="ARBA00023235"/>
    </source>
</evidence>
<reference evidence="4" key="2">
    <citation type="submission" date="2023-01" db="EMBL/GenBank/DDBJ databases">
        <title>Draft genome sequence of Algimonas ampicilliniresistens strain NBRC 108219.</title>
        <authorList>
            <person name="Sun Q."/>
            <person name="Mori K."/>
        </authorList>
    </citation>
    <scope>NUCLEOTIDE SEQUENCE</scope>
    <source>
        <strain evidence="4">NBRC 108219</strain>
    </source>
</reference>
<comment type="caution">
    <text evidence="4">The sequence shown here is derived from an EMBL/GenBank/DDBJ whole genome shotgun (WGS) entry which is preliminary data.</text>
</comment>
<keyword evidence="3" id="KW-0119">Carbohydrate metabolism</keyword>
<dbReference type="InterPro" id="IPR014718">
    <property type="entry name" value="GH-type_carb-bd"/>
</dbReference>
<dbReference type="CDD" id="cd09019">
    <property type="entry name" value="galactose_mutarotase_like"/>
    <property type="match status" value="1"/>
</dbReference>
<keyword evidence="5" id="KW-1185">Reference proteome</keyword>
<name>A0ABQ5V577_9PROT</name>